<dbReference type="PANTHER" id="PTHR12842:SF3">
    <property type="entry name" value="PROTEIN FAM114A2"/>
    <property type="match status" value="1"/>
</dbReference>
<comment type="similarity">
    <text evidence="1">Belongs to the FAM114 family.</text>
</comment>
<evidence type="ECO:0000256" key="2">
    <source>
        <dbReference type="ARBA" id="ARBA00022553"/>
    </source>
</evidence>
<reference evidence="4" key="1">
    <citation type="submission" date="2025-08" db="UniProtKB">
        <authorList>
            <consortium name="Ensembl"/>
        </authorList>
    </citation>
    <scope>IDENTIFICATION</scope>
</reference>
<keyword evidence="2" id="KW-0597">Phosphoprotein</keyword>
<dbReference type="PANTHER" id="PTHR12842">
    <property type="entry name" value="FI01459P"/>
    <property type="match status" value="1"/>
</dbReference>
<feature type="region of interest" description="Disordered" evidence="3">
    <location>
        <begin position="59"/>
        <end position="81"/>
    </location>
</feature>
<evidence type="ECO:0000313" key="5">
    <source>
        <dbReference type="Proteomes" id="UP000694428"/>
    </source>
</evidence>
<keyword evidence="5" id="KW-1185">Reference proteome</keyword>
<dbReference type="InterPro" id="IPR007998">
    <property type="entry name" value="DUF719"/>
</dbReference>
<dbReference type="Ensembl" id="ENSPSTT00000020993.1">
    <property type="protein sequence ID" value="ENSPSTP00000020018.1"/>
    <property type="gene ID" value="ENSPSTG00000014511.1"/>
</dbReference>
<dbReference type="Proteomes" id="UP000694428">
    <property type="component" value="Unplaced"/>
</dbReference>
<organism evidence="4 5">
    <name type="scientific">Pavo cristatus</name>
    <name type="common">Indian peafowl</name>
    <name type="synonym">Blue peafowl</name>
    <dbReference type="NCBI Taxonomy" id="9049"/>
    <lineage>
        <taxon>Eukaryota</taxon>
        <taxon>Metazoa</taxon>
        <taxon>Chordata</taxon>
        <taxon>Craniata</taxon>
        <taxon>Vertebrata</taxon>
        <taxon>Euteleostomi</taxon>
        <taxon>Archelosauria</taxon>
        <taxon>Archosauria</taxon>
        <taxon>Dinosauria</taxon>
        <taxon>Saurischia</taxon>
        <taxon>Theropoda</taxon>
        <taxon>Coelurosauria</taxon>
        <taxon>Aves</taxon>
        <taxon>Neognathae</taxon>
        <taxon>Galloanserae</taxon>
        <taxon>Galliformes</taxon>
        <taxon>Phasianidae</taxon>
        <taxon>Phasianinae</taxon>
        <taxon>Pavo</taxon>
    </lineage>
</organism>
<dbReference type="AlphaFoldDB" id="A0A8C9FT97"/>
<evidence type="ECO:0000256" key="3">
    <source>
        <dbReference type="SAM" id="MobiDB-lite"/>
    </source>
</evidence>
<accession>A0A8C9FT97</accession>
<evidence type="ECO:0000313" key="4">
    <source>
        <dbReference type="Ensembl" id="ENSPSTP00000020018.1"/>
    </source>
</evidence>
<evidence type="ECO:0000256" key="1">
    <source>
        <dbReference type="ARBA" id="ARBA00006903"/>
    </source>
</evidence>
<name>A0A8C9FT97_PAVCR</name>
<reference evidence="4" key="2">
    <citation type="submission" date="2025-09" db="UniProtKB">
        <authorList>
            <consortium name="Ensembl"/>
        </authorList>
    </citation>
    <scope>IDENTIFICATION</scope>
</reference>
<sequence>ENTTFSLVLICNVFTCSVNEYFIFHLTELFSELRISTKPDKLIRVRTSAHDWIAQFNSSLPKEEEESKENQEVEPGGGDHDVKKSVEDIHAFAIRSLAELTACSIETFHKTAALFLHGQKQEVTATDRAKSLSQVTIVLCKELSSFSKEFTTCLTIAGVKEKADVLNPLITGVFLEASNSASYIQDAFQLLLPVLQLSLIEARTELSQQ</sequence>
<proteinExistence type="inferred from homology"/>
<protein>
    <submittedName>
        <fullName evidence="4">Uncharacterized protein</fullName>
    </submittedName>
</protein>